<dbReference type="PANTHER" id="PTHR11915">
    <property type="entry name" value="SPECTRIN/FILAMIN RELATED CYTOSKELETAL PROTEIN"/>
    <property type="match status" value="1"/>
</dbReference>
<dbReference type="EMBL" id="JAHRIN010025381">
    <property type="protein sequence ID" value="MEQ2199635.1"/>
    <property type="molecule type" value="Genomic_DNA"/>
</dbReference>
<keyword evidence="1" id="KW-0009">Actin-binding</keyword>
<proteinExistence type="predicted"/>
<dbReference type="SUPFAM" id="SSF46966">
    <property type="entry name" value="Spectrin repeat"/>
    <property type="match status" value="1"/>
</dbReference>
<name>A0ABV0QUW2_9TELE</name>
<organism evidence="2 3">
    <name type="scientific">Xenoophorus captivus</name>
    <dbReference type="NCBI Taxonomy" id="1517983"/>
    <lineage>
        <taxon>Eukaryota</taxon>
        <taxon>Metazoa</taxon>
        <taxon>Chordata</taxon>
        <taxon>Craniata</taxon>
        <taxon>Vertebrata</taxon>
        <taxon>Euteleostomi</taxon>
        <taxon>Actinopterygii</taxon>
        <taxon>Neopterygii</taxon>
        <taxon>Teleostei</taxon>
        <taxon>Neoteleostei</taxon>
        <taxon>Acanthomorphata</taxon>
        <taxon>Ovalentaria</taxon>
        <taxon>Atherinomorphae</taxon>
        <taxon>Cyprinodontiformes</taxon>
        <taxon>Goodeidae</taxon>
        <taxon>Xenoophorus</taxon>
    </lineage>
</organism>
<dbReference type="Pfam" id="PF00435">
    <property type="entry name" value="Spectrin"/>
    <property type="match status" value="1"/>
</dbReference>
<protein>
    <submittedName>
        <fullName evidence="2">Spectrin beta chain, non-erythrocytic 2</fullName>
    </submittedName>
</protein>
<dbReference type="Gene3D" id="1.20.58.60">
    <property type="match status" value="1"/>
</dbReference>
<sequence>GRLQSQDSGKHLHDVLDLLQKHNLVEADISAQAERIKVVQGAAKRFTSYDQGKLSNVVFIIFCTDGAVFACQ</sequence>
<feature type="non-terminal residue" evidence="2">
    <location>
        <position position="1"/>
    </location>
</feature>
<accession>A0ABV0QUW2</accession>
<comment type="caution">
    <text evidence="2">The sequence shown here is derived from an EMBL/GenBank/DDBJ whole genome shotgun (WGS) entry which is preliminary data.</text>
</comment>
<keyword evidence="3" id="KW-1185">Reference proteome</keyword>
<dbReference type="InterPro" id="IPR002017">
    <property type="entry name" value="Spectrin_repeat"/>
</dbReference>
<evidence type="ECO:0000256" key="1">
    <source>
        <dbReference type="ARBA" id="ARBA00023203"/>
    </source>
</evidence>
<evidence type="ECO:0000313" key="3">
    <source>
        <dbReference type="Proteomes" id="UP001434883"/>
    </source>
</evidence>
<evidence type="ECO:0000313" key="2">
    <source>
        <dbReference type="EMBL" id="MEQ2199635.1"/>
    </source>
</evidence>
<gene>
    <name evidence="2" type="primary">SPTBN2_1</name>
    <name evidence="2" type="ORF">XENOCAPTIV_006592</name>
</gene>
<dbReference type="Proteomes" id="UP001434883">
    <property type="component" value="Unassembled WGS sequence"/>
</dbReference>
<reference evidence="2 3" key="1">
    <citation type="submission" date="2021-06" db="EMBL/GenBank/DDBJ databases">
        <authorList>
            <person name="Palmer J.M."/>
        </authorList>
    </citation>
    <scope>NUCLEOTIDE SEQUENCE [LARGE SCALE GENOMIC DNA]</scope>
    <source>
        <strain evidence="2 3">XC_2019</strain>
        <tissue evidence="2">Muscle</tissue>
    </source>
</reference>